<comment type="similarity">
    <text evidence="5">In the C-terminal section; belongs to the NnrD/CARKD family.</text>
</comment>
<dbReference type="GO" id="GO:0052856">
    <property type="term" value="F:NAD(P)HX epimerase activity"/>
    <property type="evidence" value="ECO:0007669"/>
    <property type="project" value="UniProtKB-EC"/>
</dbReference>
<evidence type="ECO:0000256" key="11">
    <source>
        <dbReference type="ARBA" id="ARBA00022857"/>
    </source>
</evidence>
<dbReference type="InterPro" id="IPR029056">
    <property type="entry name" value="Ribokinase-like"/>
</dbReference>
<comment type="catalytic activity">
    <reaction evidence="20">
        <text>(6S)-NADPHX + ADP = AMP + phosphate + NADPH + H(+)</text>
        <dbReference type="Rhea" id="RHEA:32235"/>
        <dbReference type="ChEBI" id="CHEBI:15378"/>
        <dbReference type="ChEBI" id="CHEBI:43474"/>
        <dbReference type="ChEBI" id="CHEBI:57783"/>
        <dbReference type="ChEBI" id="CHEBI:64076"/>
        <dbReference type="ChEBI" id="CHEBI:456215"/>
        <dbReference type="ChEBI" id="CHEBI:456216"/>
        <dbReference type="EC" id="4.2.1.136"/>
    </reaction>
</comment>
<evidence type="ECO:0000256" key="13">
    <source>
        <dbReference type="ARBA" id="ARBA00023027"/>
    </source>
</evidence>
<keyword evidence="10" id="KW-0067">ATP-binding</keyword>
<feature type="domain" description="YjeF N-terminal" evidence="22">
    <location>
        <begin position="14"/>
        <end position="216"/>
    </location>
</feature>
<evidence type="ECO:0000256" key="2">
    <source>
        <dbReference type="ARBA" id="ARBA00000909"/>
    </source>
</evidence>
<comment type="catalytic activity">
    <reaction evidence="19">
        <text>(6S)-NADHX + ADP = AMP + phosphate + NADH + H(+)</text>
        <dbReference type="Rhea" id="RHEA:32223"/>
        <dbReference type="ChEBI" id="CHEBI:15378"/>
        <dbReference type="ChEBI" id="CHEBI:43474"/>
        <dbReference type="ChEBI" id="CHEBI:57945"/>
        <dbReference type="ChEBI" id="CHEBI:64074"/>
        <dbReference type="ChEBI" id="CHEBI:456215"/>
        <dbReference type="ChEBI" id="CHEBI:456216"/>
        <dbReference type="EC" id="4.2.1.136"/>
    </reaction>
</comment>
<dbReference type="PANTHER" id="PTHR12592">
    <property type="entry name" value="ATP-DEPENDENT (S)-NAD(P)H-HYDRATE DEHYDRATASE FAMILY MEMBER"/>
    <property type="match status" value="1"/>
</dbReference>
<dbReference type="EC" id="5.1.99.6" evidence="6"/>
<evidence type="ECO:0000256" key="3">
    <source>
        <dbReference type="ARBA" id="ARBA00001958"/>
    </source>
</evidence>
<dbReference type="GO" id="GO:0046872">
    <property type="term" value="F:metal ion binding"/>
    <property type="evidence" value="ECO:0007669"/>
    <property type="project" value="UniProtKB-KW"/>
</dbReference>
<dbReference type="Gene3D" id="3.40.50.10260">
    <property type="entry name" value="YjeF N-terminal domain"/>
    <property type="match status" value="1"/>
</dbReference>
<reference evidence="23" key="1">
    <citation type="submission" date="2018-05" db="EMBL/GenBank/DDBJ databases">
        <authorList>
            <person name="Lanie J.A."/>
            <person name="Ng W.-L."/>
            <person name="Kazmierczak K.M."/>
            <person name="Andrzejewski T.M."/>
            <person name="Davidsen T.M."/>
            <person name="Wayne K.J."/>
            <person name="Tettelin H."/>
            <person name="Glass J.I."/>
            <person name="Rusch D."/>
            <person name="Podicherti R."/>
            <person name="Tsui H.-C.T."/>
            <person name="Winkler M.E."/>
        </authorList>
    </citation>
    <scope>NUCLEOTIDE SEQUENCE</scope>
</reference>
<dbReference type="GO" id="GO:0052855">
    <property type="term" value="F:ADP-dependent NAD(P)H-hydrate dehydratase activity"/>
    <property type="evidence" value="ECO:0007669"/>
    <property type="project" value="UniProtKB-EC"/>
</dbReference>
<keyword evidence="9" id="KW-0547">Nucleotide-binding</keyword>
<dbReference type="InterPro" id="IPR036652">
    <property type="entry name" value="YjeF_N_dom_sf"/>
</dbReference>
<keyword evidence="15" id="KW-0456">Lyase</keyword>
<evidence type="ECO:0000313" key="23">
    <source>
        <dbReference type="EMBL" id="SVA09481.1"/>
    </source>
</evidence>
<evidence type="ECO:0000256" key="10">
    <source>
        <dbReference type="ARBA" id="ARBA00022840"/>
    </source>
</evidence>
<dbReference type="GO" id="GO:0005524">
    <property type="term" value="F:ATP binding"/>
    <property type="evidence" value="ECO:0007669"/>
    <property type="project" value="UniProtKB-KW"/>
</dbReference>
<keyword evidence="13" id="KW-0520">NAD</keyword>
<evidence type="ECO:0000259" key="22">
    <source>
        <dbReference type="PROSITE" id="PS51385"/>
    </source>
</evidence>
<dbReference type="Pfam" id="PF03853">
    <property type="entry name" value="YjeF_N"/>
    <property type="match status" value="1"/>
</dbReference>
<evidence type="ECO:0000256" key="9">
    <source>
        <dbReference type="ARBA" id="ARBA00022741"/>
    </source>
</evidence>
<dbReference type="Gene3D" id="3.40.1190.20">
    <property type="match status" value="1"/>
</dbReference>
<dbReference type="PROSITE" id="PS01049">
    <property type="entry name" value="YJEF_C_1"/>
    <property type="match status" value="1"/>
</dbReference>
<comment type="catalytic activity">
    <reaction evidence="1">
        <text>(6R)-NADHX = (6S)-NADHX</text>
        <dbReference type="Rhea" id="RHEA:32215"/>
        <dbReference type="ChEBI" id="CHEBI:64074"/>
        <dbReference type="ChEBI" id="CHEBI:64075"/>
        <dbReference type="EC" id="5.1.99.6"/>
    </reaction>
</comment>
<dbReference type="EC" id="4.2.1.136" evidence="7"/>
<evidence type="ECO:0000256" key="4">
    <source>
        <dbReference type="ARBA" id="ARBA00006001"/>
    </source>
</evidence>
<evidence type="ECO:0000256" key="14">
    <source>
        <dbReference type="ARBA" id="ARBA00023235"/>
    </source>
</evidence>
<evidence type="ECO:0000256" key="15">
    <source>
        <dbReference type="ARBA" id="ARBA00023239"/>
    </source>
</evidence>
<keyword evidence="8" id="KW-0479">Metal-binding</keyword>
<dbReference type="InterPro" id="IPR004443">
    <property type="entry name" value="YjeF_N_dom"/>
</dbReference>
<evidence type="ECO:0000259" key="21">
    <source>
        <dbReference type="PROSITE" id="PS51383"/>
    </source>
</evidence>
<evidence type="ECO:0000256" key="16">
    <source>
        <dbReference type="ARBA" id="ARBA00023268"/>
    </source>
</evidence>
<keyword evidence="12" id="KW-0630">Potassium</keyword>
<evidence type="ECO:0000256" key="8">
    <source>
        <dbReference type="ARBA" id="ARBA00022723"/>
    </source>
</evidence>
<evidence type="ECO:0000256" key="19">
    <source>
        <dbReference type="ARBA" id="ARBA00048238"/>
    </source>
</evidence>
<feature type="domain" description="YjeF C-terminal" evidence="21">
    <location>
        <begin position="226"/>
        <end position="495"/>
    </location>
</feature>
<keyword evidence="16" id="KW-0511">Multifunctional enzyme</keyword>
<dbReference type="PROSITE" id="PS51385">
    <property type="entry name" value="YJEF_N"/>
    <property type="match status" value="1"/>
</dbReference>
<dbReference type="SUPFAM" id="SSF53613">
    <property type="entry name" value="Ribokinase-like"/>
    <property type="match status" value="1"/>
</dbReference>
<evidence type="ECO:0000256" key="12">
    <source>
        <dbReference type="ARBA" id="ARBA00022958"/>
    </source>
</evidence>
<dbReference type="NCBIfam" id="TIGR00197">
    <property type="entry name" value="yjeF_nterm"/>
    <property type="match status" value="1"/>
</dbReference>
<comment type="function">
    <text evidence="17">Bifunctional enzyme that catalyzes the epimerization of the S- and R-forms of NAD(P)HX and the dehydration of the S-form of NAD(P)HX at the expense of ADP, which is converted to AMP. This allows the repair of both epimers of NAD(P)HX, a damaged form of NAD(P)H that is a result of enzymatic or heat-dependent hydration.</text>
</comment>
<dbReference type="GO" id="GO:0110051">
    <property type="term" value="P:metabolite repair"/>
    <property type="evidence" value="ECO:0007669"/>
    <property type="project" value="TreeGrafter"/>
</dbReference>
<gene>
    <name evidence="23" type="ORF">METZ01_LOCUS62335</name>
</gene>
<evidence type="ECO:0000256" key="5">
    <source>
        <dbReference type="ARBA" id="ARBA00009524"/>
    </source>
</evidence>
<name>A0A381T1R0_9ZZZZ</name>
<dbReference type="HAMAP" id="MF_01966">
    <property type="entry name" value="NADHX_epimerase"/>
    <property type="match status" value="1"/>
</dbReference>
<comment type="catalytic activity">
    <reaction evidence="2">
        <text>(6R)-NADPHX = (6S)-NADPHX</text>
        <dbReference type="Rhea" id="RHEA:32227"/>
        <dbReference type="ChEBI" id="CHEBI:64076"/>
        <dbReference type="ChEBI" id="CHEBI:64077"/>
        <dbReference type="EC" id="5.1.99.6"/>
    </reaction>
</comment>
<dbReference type="InterPro" id="IPR000631">
    <property type="entry name" value="CARKD"/>
</dbReference>
<evidence type="ECO:0000256" key="6">
    <source>
        <dbReference type="ARBA" id="ARBA00012228"/>
    </source>
</evidence>
<keyword evidence="14" id="KW-0413">Isomerase</keyword>
<evidence type="ECO:0000256" key="1">
    <source>
        <dbReference type="ARBA" id="ARBA00000013"/>
    </source>
</evidence>
<dbReference type="CDD" id="cd01171">
    <property type="entry name" value="YXKO-related"/>
    <property type="match status" value="1"/>
</dbReference>
<evidence type="ECO:0000256" key="20">
    <source>
        <dbReference type="ARBA" id="ARBA00049209"/>
    </source>
</evidence>
<evidence type="ECO:0000256" key="18">
    <source>
        <dbReference type="ARBA" id="ARBA00032624"/>
    </source>
</evidence>
<comment type="cofactor">
    <cofactor evidence="3">
        <name>K(+)</name>
        <dbReference type="ChEBI" id="CHEBI:29103"/>
    </cofactor>
</comment>
<dbReference type="InterPro" id="IPR017953">
    <property type="entry name" value="Carbohydrate_kinase_pred_CS"/>
</dbReference>
<dbReference type="PANTHER" id="PTHR12592:SF0">
    <property type="entry name" value="ATP-DEPENDENT (S)-NAD(P)H-HYDRATE DEHYDRATASE"/>
    <property type="match status" value="1"/>
</dbReference>
<dbReference type="PIRSF" id="PIRSF017184">
    <property type="entry name" value="Nnr"/>
    <property type="match status" value="1"/>
</dbReference>
<accession>A0A381T1R0</accession>
<dbReference type="InterPro" id="IPR030677">
    <property type="entry name" value="Nnr"/>
</dbReference>
<protein>
    <recommendedName>
        <fullName evidence="18">Nicotinamide nucleotide repair protein</fullName>
        <ecNumber evidence="7">4.2.1.136</ecNumber>
        <ecNumber evidence="6">5.1.99.6</ecNumber>
    </recommendedName>
</protein>
<dbReference type="AlphaFoldDB" id="A0A381T1R0"/>
<evidence type="ECO:0000256" key="17">
    <source>
        <dbReference type="ARBA" id="ARBA00025153"/>
    </source>
</evidence>
<proteinExistence type="inferred from homology"/>
<dbReference type="SUPFAM" id="SSF64153">
    <property type="entry name" value="YjeF N-terminal domain-like"/>
    <property type="match status" value="1"/>
</dbReference>
<organism evidence="23">
    <name type="scientific">marine metagenome</name>
    <dbReference type="NCBI Taxonomy" id="408172"/>
    <lineage>
        <taxon>unclassified sequences</taxon>
        <taxon>metagenomes</taxon>
        <taxon>ecological metagenomes</taxon>
    </lineage>
</organism>
<dbReference type="PROSITE" id="PS51383">
    <property type="entry name" value="YJEF_C_3"/>
    <property type="match status" value="1"/>
</dbReference>
<comment type="similarity">
    <text evidence="4">In the N-terminal section; belongs to the NnrE/AIBP family.</text>
</comment>
<dbReference type="EMBL" id="UINC01003816">
    <property type="protein sequence ID" value="SVA09481.1"/>
    <property type="molecule type" value="Genomic_DNA"/>
</dbReference>
<dbReference type="Pfam" id="PF01256">
    <property type="entry name" value="Carb_kinase"/>
    <property type="match status" value="1"/>
</dbReference>
<keyword evidence="11" id="KW-0521">NADP</keyword>
<sequence>MTISGNFVYPAAEVSEIDTLAMQLSSIPGLVLMRQAADFAYDKAIEFYPDTASIIVICGLGNNAGDGYLFAVRALNEGKKVHVVSLSSKDKLKGDALKAYKEYTEMNGEVIPWDQSLNFSADLIVDAIFGIGLNRSVEGIFLECIQTINRSSIPILSLDIPSGLNADTGEKMGDSISAHITTTFVGYKQGLFLNAGPECSGEVFFSNLNIPEECYKSAVPALTFVTEELSKKVLTKRPLASHKGNFGHILVVGGNHGMGGAVRIAAEAALRSGAGLVSVATRKSNVPIVAKLRPEVMCHSLDDNVDKIDDLIAKATVIAVGPGLGLDDWAKHLFGRVLESDLPLVVDADALNILSHSPRNRENWILTPHPGEAGRLLGVINPVIQSQRLDSLDKLVKKFGGTVVLKGSNTLVGGSNQIPYLVRSGNPGMASAGMGDLLTGVIAGLLGQFENIDYQLLAAIAANVHATAGDLAVEDGERGLIATDLFKHLKQQLNP</sequence>
<dbReference type="HAMAP" id="MF_01965">
    <property type="entry name" value="NADHX_dehydratase"/>
    <property type="match status" value="1"/>
</dbReference>
<dbReference type="NCBIfam" id="TIGR00196">
    <property type="entry name" value="yjeF_cterm"/>
    <property type="match status" value="1"/>
</dbReference>
<evidence type="ECO:0000256" key="7">
    <source>
        <dbReference type="ARBA" id="ARBA00013129"/>
    </source>
</evidence>